<comment type="cofactor">
    <cofactor evidence="1">
        <name>NADP(+)</name>
        <dbReference type="ChEBI" id="CHEBI:58349"/>
    </cofactor>
</comment>
<dbReference type="OrthoDB" id="10253554at2759"/>
<dbReference type="InterPro" id="IPR036291">
    <property type="entry name" value="NAD(P)-bd_dom_sf"/>
</dbReference>
<keyword evidence="7" id="KW-1185">Reference proteome</keyword>
<accession>A0A4Y7PFB0</accession>
<dbReference type="STRING" id="50990.A0A4Y7PFB0"/>
<dbReference type="InterPro" id="IPR006368">
    <property type="entry name" value="GDP_Man_deHydtase"/>
</dbReference>
<dbReference type="VEuPathDB" id="FungiDB:BD410DRAFT_903235"/>
<dbReference type="Proteomes" id="UP000294933">
    <property type="component" value="Unassembled WGS sequence"/>
</dbReference>
<dbReference type="Pfam" id="PF16363">
    <property type="entry name" value="GDP_Man_Dehyd"/>
    <property type="match status" value="1"/>
</dbReference>
<dbReference type="AlphaFoldDB" id="A0A4Y7PFB0"/>
<sequence>MWRMLQQPQPEDFVLATGETHPVREFVEKAFGILGIQIKWQGEGEGEEGIDVKTGKVIVKVDTRYFRPAEVDLLLGNPAKAERVLGWKRKVDFDSLVKEMVEADLKAAKSLVEDQN</sequence>
<evidence type="ECO:0000256" key="3">
    <source>
        <dbReference type="ARBA" id="ARBA00011989"/>
    </source>
</evidence>
<dbReference type="Gene3D" id="3.40.50.720">
    <property type="entry name" value="NAD(P)-binding Rossmann-like Domain"/>
    <property type="match status" value="1"/>
</dbReference>
<reference evidence="6 7" key="1">
    <citation type="submission" date="2018-06" db="EMBL/GenBank/DDBJ databases">
        <title>A transcriptomic atlas of mushroom development highlights an independent origin of complex multicellularity.</title>
        <authorList>
            <consortium name="DOE Joint Genome Institute"/>
            <person name="Krizsan K."/>
            <person name="Almasi E."/>
            <person name="Merenyi Z."/>
            <person name="Sahu N."/>
            <person name="Viragh M."/>
            <person name="Koszo T."/>
            <person name="Mondo S."/>
            <person name="Kiss B."/>
            <person name="Balint B."/>
            <person name="Kues U."/>
            <person name="Barry K."/>
            <person name="Hegedus J.C."/>
            <person name="Henrissat B."/>
            <person name="Johnson J."/>
            <person name="Lipzen A."/>
            <person name="Ohm R."/>
            <person name="Nagy I."/>
            <person name="Pangilinan J."/>
            <person name="Yan J."/>
            <person name="Xiong Y."/>
            <person name="Grigoriev I.V."/>
            <person name="Hibbett D.S."/>
            <person name="Nagy L.G."/>
        </authorList>
    </citation>
    <scope>NUCLEOTIDE SEQUENCE [LARGE SCALE GENOMIC DNA]</scope>
    <source>
        <strain evidence="6 7">SZMC22713</strain>
    </source>
</reference>
<keyword evidence="4" id="KW-0456">Lyase</keyword>
<evidence type="ECO:0000256" key="4">
    <source>
        <dbReference type="ARBA" id="ARBA00023239"/>
    </source>
</evidence>
<dbReference type="GO" id="GO:0042351">
    <property type="term" value="P:'de novo' GDP-L-fucose biosynthetic process"/>
    <property type="evidence" value="ECO:0007669"/>
    <property type="project" value="TreeGrafter"/>
</dbReference>
<gene>
    <name evidence="6" type="ORF">BD410DRAFT_903235</name>
</gene>
<organism evidence="6 7">
    <name type="scientific">Rickenella mellea</name>
    <dbReference type="NCBI Taxonomy" id="50990"/>
    <lineage>
        <taxon>Eukaryota</taxon>
        <taxon>Fungi</taxon>
        <taxon>Dikarya</taxon>
        <taxon>Basidiomycota</taxon>
        <taxon>Agaricomycotina</taxon>
        <taxon>Agaricomycetes</taxon>
        <taxon>Hymenochaetales</taxon>
        <taxon>Rickenellaceae</taxon>
        <taxon>Rickenella</taxon>
    </lineage>
</organism>
<name>A0A4Y7PFB0_9AGAM</name>
<dbReference type="SUPFAM" id="SSF51735">
    <property type="entry name" value="NAD(P)-binding Rossmann-fold domains"/>
    <property type="match status" value="1"/>
</dbReference>
<evidence type="ECO:0000313" key="7">
    <source>
        <dbReference type="Proteomes" id="UP000294933"/>
    </source>
</evidence>
<dbReference type="EMBL" id="ML170481">
    <property type="protein sequence ID" value="TDL13728.1"/>
    <property type="molecule type" value="Genomic_DNA"/>
</dbReference>
<evidence type="ECO:0000259" key="5">
    <source>
        <dbReference type="Pfam" id="PF16363"/>
    </source>
</evidence>
<comment type="similarity">
    <text evidence="2">Belongs to the NAD(P)-dependent epimerase/dehydratase family. GDP-mannose 4,6-dehydratase subfamily.</text>
</comment>
<dbReference type="Gene3D" id="3.90.25.10">
    <property type="entry name" value="UDP-galactose 4-epimerase, domain 1"/>
    <property type="match status" value="1"/>
</dbReference>
<feature type="domain" description="NAD(P)-binding" evidence="5">
    <location>
        <begin position="1"/>
        <end position="100"/>
    </location>
</feature>
<dbReference type="EC" id="4.2.1.47" evidence="3"/>
<evidence type="ECO:0000313" key="6">
    <source>
        <dbReference type="EMBL" id="TDL13728.1"/>
    </source>
</evidence>
<dbReference type="InterPro" id="IPR016040">
    <property type="entry name" value="NAD(P)-bd_dom"/>
</dbReference>
<dbReference type="PANTHER" id="PTHR43715:SF1">
    <property type="entry name" value="GDP-MANNOSE 4,6 DEHYDRATASE"/>
    <property type="match status" value="1"/>
</dbReference>
<evidence type="ECO:0000256" key="1">
    <source>
        <dbReference type="ARBA" id="ARBA00001937"/>
    </source>
</evidence>
<proteinExistence type="inferred from homology"/>
<dbReference type="PANTHER" id="PTHR43715">
    <property type="entry name" value="GDP-MANNOSE 4,6-DEHYDRATASE"/>
    <property type="match status" value="1"/>
</dbReference>
<dbReference type="GO" id="GO:0008446">
    <property type="term" value="F:GDP-mannose 4,6-dehydratase activity"/>
    <property type="evidence" value="ECO:0007669"/>
    <property type="project" value="UniProtKB-EC"/>
</dbReference>
<protein>
    <recommendedName>
        <fullName evidence="3">GDP-mannose 4,6-dehydratase</fullName>
        <ecNumber evidence="3">4.2.1.47</ecNumber>
    </recommendedName>
</protein>
<evidence type="ECO:0000256" key="2">
    <source>
        <dbReference type="ARBA" id="ARBA00009263"/>
    </source>
</evidence>